<sequence>INISDGEKNVVLEGSAELSTAIGLALFTRENPSTSPCVRLSVGEYSAAKLKTINEGYKLEIEDLKNQLTKKDEDLNLISANQQADVKR</sequence>
<feature type="non-terminal residue" evidence="2">
    <location>
        <position position="1"/>
    </location>
</feature>
<keyword evidence="1" id="KW-0175">Coiled coil</keyword>
<keyword evidence="3" id="KW-1185">Reference proteome</keyword>
<dbReference type="Proteomes" id="UP001328107">
    <property type="component" value="Unassembled WGS sequence"/>
</dbReference>
<feature type="non-terminal residue" evidence="2">
    <location>
        <position position="88"/>
    </location>
</feature>
<name>A0AAN5D7N7_9BILA</name>
<evidence type="ECO:0000313" key="2">
    <source>
        <dbReference type="EMBL" id="GMR58341.1"/>
    </source>
</evidence>
<evidence type="ECO:0000313" key="3">
    <source>
        <dbReference type="Proteomes" id="UP001328107"/>
    </source>
</evidence>
<proteinExistence type="predicted"/>
<dbReference type="EMBL" id="BTRK01000006">
    <property type="protein sequence ID" value="GMR58341.1"/>
    <property type="molecule type" value="Genomic_DNA"/>
</dbReference>
<gene>
    <name evidence="2" type="ORF">PMAYCL1PPCAC_28536</name>
</gene>
<reference evidence="3" key="1">
    <citation type="submission" date="2022-10" db="EMBL/GenBank/DDBJ databases">
        <title>Genome assembly of Pristionchus species.</title>
        <authorList>
            <person name="Yoshida K."/>
            <person name="Sommer R.J."/>
        </authorList>
    </citation>
    <scope>NUCLEOTIDE SEQUENCE [LARGE SCALE GENOMIC DNA]</scope>
    <source>
        <strain evidence="3">RS5460</strain>
    </source>
</reference>
<accession>A0AAN5D7N7</accession>
<comment type="caution">
    <text evidence="2">The sequence shown here is derived from an EMBL/GenBank/DDBJ whole genome shotgun (WGS) entry which is preliminary data.</text>
</comment>
<organism evidence="2 3">
    <name type="scientific">Pristionchus mayeri</name>
    <dbReference type="NCBI Taxonomy" id="1317129"/>
    <lineage>
        <taxon>Eukaryota</taxon>
        <taxon>Metazoa</taxon>
        <taxon>Ecdysozoa</taxon>
        <taxon>Nematoda</taxon>
        <taxon>Chromadorea</taxon>
        <taxon>Rhabditida</taxon>
        <taxon>Rhabditina</taxon>
        <taxon>Diplogasteromorpha</taxon>
        <taxon>Diplogasteroidea</taxon>
        <taxon>Neodiplogasteridae</taxon>
        <taxon>Pristionchus</taxon>
    </lineage>
</organism>
<feature type="coiled-coil region" evidence="1">
    <location>
        <begin position="47"/>
        <end position="81"/>
    </location>
</feature>
<dbReference type="AlphaFoldDB" id="A0AAN5D7N7"/>
<protein>
    <submittedName>
        <fullName evidence="2">Uncharacterized protein</fullName>
    </submittedName>
</protein>
<evidence type="ECO:0000256" key="1">
    <source>
        <dbReference type="SAM" id="Coils"/>
    </source>
</evidence>